<dbReference type="PRINTS" id="PR00437">
    <property type="entry name" value="SMALLCYTKCXC"/>
</dbReference>
<evidence type="ECO:0000256" key="4">
    <source>
        <dbReference type="SAM" id="SignalP"/>
    </source>
</evidence>
<evidence type="ECO:0000313" key="6">
    <source>
        <dbReference type="EMBL" id="TRZ03537.1"/>
    </source>
</evidence>
<dbReference type="OrthoDB" id="8872899at2759"/>
<dbReference type="EMBL" id="SRMA01006749">
    <property type="protein sequence ID" value="TRZ03537.1"/>
    <property type="molecule type" value="Genomic_DNA"/>
</dbReference>
<evidence type="ECO:0000313" key="7">
    <source>
        <dbReference type="Proteomes" id="UP000316079"/>
    </source>
</evidence>
<keyword evidence="2" id="KW-0202">Cytokine</keyword>
<dbReference type="Gene3D" id="2.40.50.40">
    <property type="match status" value="1"/>
</dbReference>
<keyword evidence="7" id="KW-1185">Reference proteome</keyword>
<dbReference type="GO" id="GO:0006952">
    <property type="term" value="P:defense response"/>
    <property type="evidence" value="ECO:0007669"/>
    <property type="project" value="InterPro"/>
</dbReference>
<dbReference type="SMART" id="SM00199">
    <property type="entry name" value="SCY"/>
    <property type="match status" value="1"/>
</dbReference>
<gene>
    <name evidence="6" type="ORF">DNTS_011012</name>
</gene>
<dbReference type="PRINTS" id="PR00436">
    <property type="entry name" value="INTERLEUKIN8"/>
</dbReference>
<sequence length="127" mass="13951">MKMMKTLGAFLLLFSLMVNVEGQNGSSRRCHCKGKGINMVLLKNIEKFEIIPPSPSCNKLEIVATLKNGTLKCLNPESKFSQFYILKDFEQKIQQSLPSSTTATVPRNITQTSTTGAAASSSRGHKN</sequence>
<protein>
    <recommendedName>
        <fullName evidence="5">Chemokine interleukin-8-like domain-containing protein</fullName>
    </recommendedName>
</protein>
<organism evidence="6 7">
    <name type="scientific">Danionella cerebrum</name>
    <dbReference type="NCBI Taxonomy" id="2873325"/>
    <lineage>
        <taxon>Eukaryota</taxon>
        <taxon>Metazoa</taxon>
        <taxon>Chordata</taxon>
        <taxon>Craniata</taxon>
        <taxon>Vertebrata</taxon>
        <taxon>Euteleostomi</taxon>
        <taxon>Actinopterygii</taxon>
        <taxon>Neopterygii</taxon>
        <taxon>Teleostei</taxon>
        <taxon>Ostariophysi</taxon>
        <taxon>Cypriniformes</taxon>
        <taxon>Danionidae</taxon>
        <taxon>Danioninae</taxon>
        <taxon>Danionella</taxon>
    </lineage>
</organism>
<keyword evidence="4" id="KW-0732">Signal</keyword>
<accession>A0A553RMY3</accession>
<dbReference type="InterPro" id="IPR036048">
    <property type="entry name" value="Interleukin_8-like_sf"/>
</dbReference>
<feature type="chain" id="PRO_5022065238" description="Chemokine interleukin-8-like domain-containing protein" evidence="4">
    <location>
        <begin position="23"/>
        <end position="127"/>
    </location>
</feature>
<comment type="similarity">
    <text evidence="1">Belongs to the intercrine alpha (chemokine CxC) family.</text>
</comment>
<dbReference type="STRING" id="623744.A0A553RMY3"/>
<feature type="non-terminal residue" evidence="6">
    <location>
        <position position="127"/>
    </location>
</feature>
<evidence type="ECO:0000259" key="5">
    <source>
        <dbReference type="SMART" id="SM00199"/>
    </source>
</evidence>
<feature type="domain" description="Chemokine interleukin-8-like" evidence="5">
    <location>
        <begin position="27"/>
        <end position="88"/>
    </location>
</feature>
<comment type="caution">
    <text evidence="6">The sequence shown here is derived from an EMBL/GenBank/DDBJ whole genome shotgun (WGS) entry which is preliminary data.</text>
</comment>
<evidence type="ECO:0000256" key="2">
    <source>
        <dbReference type="ARBA" id="ARBA00022514"/>
    </source>
</evidence>
<feature type="region of interest" description="Disordered" evidence="3">
    <location>
        <begin position="96"/>
        <end position="127"/>
    </location>
</feature>
<feature type="signal peptide" evidence="4">
    <location>
        <begin position="1"/>
        <end position="22"/>
    </location>
</feature>
<dbReference type="AlphaFoldDB" id="A0A553RMY3"/>
<dbReference type="CDD" id="cd00273">
    <property type="entry name" value="Chemokine_CXC"/>
    <property type="match status" value="1"/>
</dbReference>
<dbReference type="GO" id="GO:0005615">
    <property type="term" value="C:extracellular space"/>
    <property type="evidence" value="ECO:0007669"/>
    <property type="project" value="UniProtKB-KW"/>
</dbReference>
<feature type="compositionally biased region" description="Polar residues" evidence="3">
    <location>
        <begin position="96"/>
        <end position="109"/>
    </location>
</feature>
<reference evidence="6 7" key="1">
    <citation type="journal article" date="2019" name="Sci. Data">
        <title>Hybrid genome assembly and annotation of Danionella translucida.</title>
        <authorList>
            <person name="Kadobianskyi M."/>
            <person name="Schulze L."/>
            <person name="Schuelke M."/>
            <person name="Judkewitz B."/>
        </authorList>
    </citation>
    <scope>NUCLEOTIDE SEQUENCE [LARGE SCALE GENOMIC DNA]</scope>
    <source>
        <strain evidence="6 7">Bolton</strain>
    </source>
</reference>
<dbReference type="GO" id="GO:0006955">
    <property type="term" value="P:immune response"/>
    <property type="evidence" value="ECO:0007669"/>
    <property type="project" value="InterPro"/>
</dbReference>
<dbReference type="InterPro" id="IPR001089">
    <property type="entry name" value="Chemokine_CXC"/>
</dbReference>
<feature type="compositionally biased region" description="Low complexity" evidence="3">
    <location>
        <begin position="110"/>
        <end position="127"/>
    </location>
</feature>
<dbReference type="InterPro" id="IPR001811">
    <property type="entry name" value="Chemokine_IL8-like_dom"/>
</dbReference>
<dbReference type="InterPro" id="IPR033899">
    <property type="entry name" value="CXC_Chemokine_domain"/>
</dbReference>
<dbReference type="GO" id="GO:0008009">
    <property type="term" value="F:chemokine activity"/>
    <property type="evidence" value="ECO:0007669"/>
    <property type="project" value="InterPro"/>
</dbReference>
<dbReference type="Proteomes" id="UP000316079">
    <property type="component" value="Unassembled WGS sequence"/>
</dbReference>
<evidence type="ECO:0000256" key="3">
    <source>
        <dbReference type="SAM" id="MobiDB-lite"/>
    </source>
</evidence>
<evidence type="ECO:0000256" key="1">
    <source>
        <dbReference type="ARBA" id="ARBA00010665"/>
    </source>
</evidence>
<dbReference type="SUPFAM" id="SSF54117">
    <property type="entry name" value="Interleukin 8-like chemokines"/>
    <property type="match status" value="1"/>
</dbReference>
<dbReference type="Pfam" id="PF00048">
    <property type="entry name" value="IL8"/>
    <property type="match status" value="1"/>
</dbReference>
<proteinExistence type="inferred from homology"/>
<name>A0A553RMY3_9TELE</name>